<dbReference type="EMBL" id="GEDV01007916">
    <property type="protein sequence ID" value="JAP80641.1"/>
    <property type="molecule type" value="Transcribed_RNA"/>
</dbReference>
<feature type="signal peptide" evidence="1">
    <location>
        <begin position="1"/>
        <end position="31"/>
    </location>
</feature>
<evidence type="ECO:0000256" key="1">
    <source>
        <dbReference type="SAM" id="SignalP"/>
    </source>
</evidence>
<accession>A0A131YRW7</accession>
<dbReference type="Gene3D" id="3.10.450.10">
    <property type="match status" value="1"/>
</dbReference>
<keyword evidence="1" id="KW-0732">Signal</keyword>
<feature type="chain" id="PRO_5007285928" evidence="1">
    <location>
        <begin position="32"/>
        <end position="142"/>
    </location>
</feature>
<proteinExistence type="predicted"/>
<protein>
    <submittedName>
        <fullName evidence="2">Cystatin</fullName>
    </submittedName>
</protein>
<sequence>MFPGDMADIKTTCVLLLLGVWAGVMLDSGNGIEVKNLDPKGSPLYLKLAHFAVSSKLAGLTMYNTIVNLTTVKTVVFKTGVASYSLDFTTAPSNCTIGKIAYSAEECLPAGPANETCWAAVEVVPPANTTIVSDYACKDEKA</sequence>
<evidence type="ECO:0000313" key="2">
    <source>
        <dbReference type="EMBL" id="JAP80641.1"/>
    </source>
</evidence>
<organism evidence="2">
    <name type="scientific">Rhipicephalus appendiculatus</name>
    <name type="common">Brown ear tick</name>
    <dbReference type="NCBI Taxonomy" id="34631"/>
    <lineage>
        <taxon>Eukaryota</taxon>
        <taxon>Metazoa</taxon>
        <taxon>Ecdysozoa</taxon>
        <taxon>Arthropoda</taxon>
        <taxon>Chelicerata</taxon>
        <taxon>Arachnida</taxon>
        <taxon>Acari</taxon>
        <taxon>Parasitiformes</taxon>
        <taxon>Ixodida</taxon>
        <taxon>Ixodoidea</taxon>
        <taxon>Ixodidae</taxon>
        <taxon>Rhipicephalinae</taxon>
        <taxon>Rhipicephalus</taxon>
        <taxon>Rhipicephalus</taxon>
    </lineage>
</organism>
<reference evidence="2" key="1">
    <citation type="journal article" date="2016" name="Ticks Tick Borne Dis.">
        <title>De novo assembly and annotation of the salivary gland transcriptome of Rhipicephalus appendiculatus male and female ticks during blood feeding.</title>
        <authorList>
            <person name="de Castro M.H."/>
            <person name="de Klerk D."/>
            <person name="Pienaar R."/>
            <person name="Latif A.A."/>
            <person name="Rees D.J."/>
            <person name="Mans B.J."/>
        </authorList>
    </citation>
    <scope>NUCLEOTIDE SEQUENCE</scope>
    <source>
        <tissue evidence="2">Salivary glands</tissue>
    </source>
</reference>
<name>A0A131YRW7_RHIAP</name>
<dbReference type="AlphaFoldDB" id="A0A131YRW7"/>